<keyword evidence="5 6" id="KW-0472">Membrane</keyword>
<feature type="transmembrane region" description="Helical" evidence="6">
    <location>
        <begin position="113"/>
        <end position="134"/>
    </location>
</feature>
<evidence type="ECO:0000256" key="4">
    <source>
        <dbReference type="ARBA" id="ARBA00022989"/>
    </source>
</evidence>
<reference evidence="7" key="1">
    <citation type="submission" date="2016-10" db="EMBL/GenBank/DDBJ databases">
        <title>Sequence of Gallionella enrichment culture.</title>
        <authorList>
            <person name="Poehlein A."/>
            <person name="Muehling M."/>
            <person name="Daniel R."/>
        </authorList>
    </citation>
    <scope>NUCLEOTIDE SEQUENCE</scope>
</reference>
<keyword evidence="4 6" id="KW-1133">Transmembrane helix</keyword>
<name>A0A1J5Q197_9ZZZZ</name>
<dbReference type="PANTHER" id="PTHR30086:SF20">
    <property type="entry name" value="ARGININE EXPORTER PROTEIN ARGO-RELATED"/>
    <property type="match status" value="1"/>
</dbReference>
<feature type="transmembrane region" description="Helical" evidence="6">
    <location>
        <begin position="187"/>
        <end position="205"/>
    </location>
</feature>
<evidence type="ECO:0000256" key="2">
    <source>
        <dbReference type="ARBA" id="ARBA00022475"/>
    </source>
</evidence>
<evidence type="ECO:0000313" key="7">
    <source>
        <dbReference type="EMBL" id="OIQ77497.1"/>
    </source>
</evidence>
<accession>A0A1J5Q197</accession>
<evidence type="ECO:0000256" key="1">
    <source>
        <dbReference type="ARBA" id="ARBA00004651"/>
    </source>
</evidence>
<feature type="transmembrane region" description="Helical" evidence="6">
    <location>
        <begin position="76"/>
        <end position="93"/>
    </location>
</feature>
<feature type="transmembrane region" description="Helical" evidence="6">
    <location>
        <begin position="146"/>
        <end position="167"/>
    </location>
</feature>
<dbReference type="GO" id="GO:0005886">
    <property type="term" value="C:plasma membrane"/>
    <property type="evidence" value="ECO:0007669"/>
    <property type="project" value="UniProtKB-SubCell"/>
</dbReference>
<protein>
    <submittedName>
        <fullName evidence="7">Threonine efflux protein</fullName>
    </submittedName>
</protein>
<comment type="subcellular location">
    <subcellularLocation>
        <location evidence="1">Cell membrane</location>
        <topology evidence="1">Multi-pass membrane protein</topology>
    </subcellularLocation>
</comment>
<dbReference type="GO" id="GO:0015171">
    <property type="term" value="F:amino acid transmembrane transporter activity"/>
    <property type="evidence" value="ECO:0007669"/>
    <property type="project" value="TreeGrafter"/>
</dbReference>
<dbReference type="InterPro" id="IPR001123">
    <property type="entry name" value="LeuE-type"/>
</dbReference>
<dbReference type="EMBL" id="MLJW01001602">
    <property type="protein sequence ID" value="OIQ77497.1"/>
    <property type="molecule type" value="Genomic_DNA"/>
</dbReference>
<evidence type="ECO:0000256" key="6">
    <source>
        <dbReference type="SAM" id="Phobius"/>
    </source>
</evidence>
<keyword evidence="2" id="KW-1003">Cell membrane</keyword>
<evidence type="ECO:0000256" key="5">
    <source>
        <dbReference type="ARBA" id="ARBA00023136"/>
    </source>
</evidence>
<comment type="caution">
    <text evidence="7">The sequence shown here is derived from an EMBL/GenBank/DDBJ whole genome shotgun (WGS) entry which is preliminary data.</text>
</comment>
<sequence length="207" mass="22459">MLSGSLTSQQLLAFSTLALLLTLLPGPDTALVIRASLQSGRKGATKAAFGICTGLLLWGTLTAAGLTAFLSNFPKAYRAITILGGLYLIFLGWKSWQSLRAPTTESTKSLGSSPYASGLLTNLLNPKIAIFYLSVFPHFAPPGPFLFARSFTLAMIHAVFGIIWFSIVGVAVERSLLSVRAIRWRNALQRFTAVLLFVLGLKILLRW</sequence>
<dbReference type="Pfam" id="PF01810">
    <property type="entry name" value="LysE"/>
    <property type="match status" value="1"/>
</dbReference>
<keyword evidence="3 6" id="KW-0812">Transmembrane</keyword>
<evidence type="ECO:0000256" key="3">
    <source>
        <dbReference type="ARBA" id="ARBA00022692"/>
    </source>
</evidence>
<feature type="transmembrane region" description="Helical" evidence="6">
    <location>
        <begin position="48"/>
        <end position="69"/>
    </location>
</feature>
<dbReference type="AlphaFoldDB" id="A0A1J5Q197"/>
<organism evidence="7">
    <name type="scientific">mine drainage metagenome</name>
    <dbReference type="NCBI Taxonomy" id="410659"/>
    <lineage>
        <taxon>unclassified sequences</taxon>
        <taxon>metagenomes</taxon>
        <taxon>ecological metagenomes</taxon>
    </lineage>
</organism>
<gene>
    <name evidence="7" type="primary">rhtC_4</name>
    <name evidence="7" type="ORF">GALL_408120</name>
</gene>
<dbReference type="PANTHER" id="PTHR30086">
    <property type="entry name" value="ARGININE EXPORTER PROTEIN ARGO"/>
    <property type="match status" value="1"/>
</dbReference>
<proteinExistence type="predicted"/>